<dbReference type="Proteomes" id="UP000244571">
    <property type="component" value="Chromosome"/>
</dbReference>
<accession>A0A2R4XJR5</accession>
<protein>
    <submittedName>
        <fullName evidence="1">Uncharacterized protein</fullName>
    </submittedName>
</protein>
<sequence length="63" mass="6820">MRHAGGDRTMADFLACVPQAGLKAVLMAVSMAFEEIISKGQVSIEHLTNILTRLNNPSTPPIR</sequence>
<evidence type="ECO:0000313" key="1">
    <source>
        <dbReference type="EMBL" id="AWB33949.1"/>
    </source>
</evidence>
<evidence type="ECO:0000313" key="2">
    <source>
        <dbReference type="Proteomes" id="UP000244571"/>
    </source>
</evidence>
<name>A0A2R4XJR5_9BURK</name>
<proteinExistence type="predicted"/>
<gene>
    <name evidence="1" type="ORF">DBV39_09775</name>
</gene>
<dbReference type="KEGG" id="boz:DBV39_09775"/>
<dbReference type="EMBL" id="CP028901">
    <property type="protein sequence ID" value="AWB33949.1"/>
    <property type="molecule type" value="Genomic_DNA"/>
</dbReference>
<reference evidence="1 2" key="1">
    <citation type="submission" date="2018-04" db="EMBL/GenBank/DDBJ databases">
        <title>Bordetella sp. HZ20 isolated from seawater.</title>
        <authorList>
            <person name="Sun C."/>
        </authorList>
    </citation>
    <scope>NUCLEOTIDE SEQUENCE [LARGE SCALE GENOMIC DNA]</scope>
    <source>
        <strain evidence="1 2">HZ20</strain>
    </source>
</reference>
<keyword evidence="2" id="KW-1185">Reference proteome</keyword>
<dbReference type="AlphaFoldDB" id="A0A2R4XJR5"/>
<organism evidence="1 2">
    <name type="scientific">Orrella marina</name>
    <dbReference type="NCBI Taxonomy" id="2163011"/>
    <lineage>
        <taxon>Bacteria</taxon>
        <taxon>Pseudomonadati</taxon>
        <taxon>Pseudomonadota</taxon>
        <taxon>Betaproteobacteria</taxon>
        <taxon>Burkholderiales</taxon>
        <taxon>Alcaligenaceae</taxon>
        <taxon>Orrella</taxon>
    </lineage>
</organism>